<proteinExistence type="predicted"/>
<dbReference type="EMBL" id="JAODYY010000001">
    <property type="protein sequence ID" value="MDH0123288.1"/>
    <property type="molecule type" value="Genomic_DNA"/>
</dbReference>
<protein>
    <submittedName>
        <fullName evidence="2">Uncharacterized protein</fullName>
    </submittedName>
</protein>
<evidence type="ECO:0000256" key="1">
    <source>
        <dbReference type="SAM" id="SignalP"/>
    </source>
</evidence>
<organism evidence="2 3">
    <name type="scientific">Brucella intermedia GD04153</name>
    <dbReference type="NCBI Taxonomy" id="2975438"/>
    <lineage>
        <taxon>Bacteria</taxon>
        <taxon>Pseudomonadati</taxon>
        <taxon>Pseudomonadota</taxon>
        <taxon>Alphaproteobacteria</taxon>
        <taxon>Hyphomicrobiales</taxon>
        <taxon>Brucellaceae</taxon>
        <taxon>Brucella/Ochrobactrum group</taxon>
        <taxon>Brucella</taxon>
    </lineage>
</organism>
<reference evidence="2" key="1">
    <citation type="submission" date="2022-09" db="EMBL/GenBank/DDBJ databases">
        <title>Intensive care unit water sources are persistently colonized with multi-drug resistant bacteria and are the site of extensive horizontal gene transfer of antibiotic resistance genes.</title>
        <authorList>
            <person name="Diorio-Toth L."/>
        </authorList>
    </citation>
    <scope>NUCLEOTIDE SEQUENCE</scope>
    <source>
        <strain evidence="2">GD04153</strain>
    </source>
</reference>
<keyword evidence="1" id="KW-0732">Signal</keyword>
<name>A0AA42GUM1_9HYPH</name>
<comment type="caution">
    <text evidence="2">The sequence shown here is derived from an EMBL/GenBank/DDBJ whole genome shotgun (WGS) entry which is preliminary data.</text>
</comment>
<gene>
    <name evidence="2" type="ORF">N7376_04730</name>
</gene>
<accession>A0AA42GUM1</accession>
<evidence type="ECO:0000313" key="2">
    <source>
        <dbReference type="EMBL" id="MDH0123288.1"/>
    </source>
</evidence>
<dbReference type="Proteomes" id="UP001158087">
    <property type="component" value="Unassembled WGS sequence"/>
</dbReference>
<dbReference type="AlphaFoldDB" id="A0AA42GUM1"/>
<sequence length="159" mass="17937">MFRNAILATTALVLTTVTASADWQYTKWGMTTEEVITASGNKASKPKKPNTIKDGHIVNLLSAPYETERFKFKADFWFGKKSRQLEMVKLDLIDLDQCPSLIGELKSIYGTGELKKLSFGDSYKWRDNESKNNIYLMDVPNGFCNLDYQPIVKPGSKGL</sequence>
<feature type="signal peptide" evidence="1">
    <location>
        <begin position="1"/>
        <end position="21"/>
    </location>
</feature>
<feature type="chain" id="PRO_5041442227" evidence="1">
    <location>
        <begin position="22"/>
        <end position="159"/>
    </location>
</feature>
<evidence type="ECO:0000313" key="3">
    <source>
        <dbReference type="Proteomes" id="UP001158087"/>
    </source>
</evidence>